<evidence type="ECO:0000256" key="1">
    <source>
        <dbReference type="ARBA" id="ARBA00001966"/>
    </source>
</evidence>
<dbReference type="GO" id="GO:0008137">
    <property type="term" value="F:NADH dehydrogenase (ubiquinone) activity"/>
    <property type="evidence" value="ECO:0007669"/>
    <property type="project" value="InterPro"/>
</dbReference>
<evidence type="ECO:0000256" key="4">
    <source>
        <dbReference type="ARBA" id="ARBA00022723"/>
    </source>
</evidence>
<evidence type="ECO:0000313" key="14">
    <source>
        <dbReference type="Proteomes" id="UP000274822"/>
    </source>
</evidence>
<keyword evidence="7" id="KW-0411">Iron-sulfur</keyword>
<evidence type="ECO:0000259" key="11">
    <source>
        <dbReference type="PROSITE" id="PS51669"/>
    </source>
</evidence>
<dbReference type="PROSITE" id="PS00643">
    <property type="entry name" value="COMPLEX1_75K_3"/>
    <property type="match status" value="1"/>
</dbReference>
<keyword evidence="14" id="KW-1185">Reference proteome</keyword>
<dbReference type="InterPro" id="IPR006656">
    <property type="entry name" value="Mopterin_OxRdtase"/>
</dbReference>
<accession>A0A433QU31</accession>
<dbReference type="CDD" id="cd00207">
    <property type="entry name" value="fer2"/>
    <property type="match status" value="1"/>
</dbReference>
<comment type="cofactor">
    <cofactor evidence="1">
        <name>[4Fe-4S] cluster</name>
        <dbReference type="ChEBI" id="CHEBI:49883"/>
    </cofactor>
</comment>
<dbReference type="InterPro" id="IPR036010">
    <property type="entry name" value="2Fe-2S_ferredoxin-like_sf"/>
</dbReference>
<dbReference type="InterPro" id="IPR019574">
    <property type="entry name" value="NADH_UbQ_OxRdtase_Gsu_4Fe4S-bd"/>
</dbReference>
<evidence type="ECO:0000256" key="2">
    <source>
        <dbReference type="ARBA" id="ARBA00005404"/>
    </source>
</evidence>
<evidence type="ECO:0000259" key="12">
    <source>
        <dbReference type="PROSITE" id="PS51839"/>
    </source>
</evidence>
<dbReference type="InterPro" id="IPR054351">
    <property type="entry name" value="NADH_UbQ_OxRdtase_ferredoxin"/>
</dbReference>
<evidence type="ECO:0000256" key="3">
    <source>
        <dbReference type="ARBA" id="ARBA00022485"/>
    </source>
</evidence>
<dbReference type="GO" id="GO:0016651">
    <property type="term" value="F:oxidoreductase activity, acting on NAD(P)H"/>
    <property type="evidence" value="ECO:0007669"/>
    <property type="project" value="InterPro"/>
</dbReference>
<dbReference type="Pfam" id="PF22151">
    <property type="entry name" value="Fer4_NDSU1"/>
    <property type="match status" value="1"/>
</dbReference>
<protein>
    <recommendedName>
        <fullName evidence="10">NADH-ubiquinone oxidoreductase 78 kDa subunit, mitochondrial</fullName>
    </recommendedName>
</protein>
<organism evidence="13 14">
    <name type="scientific">Jimgerdemannia flammicorona</name>
    <dbReference type="NCBI Taxonomy" id="994334"/>
    <lineage>
        <taxon>Eukaryota</taxon>
        <taxon>Fungi</taxon>
        <taxon>Fungi incertae sedis</taxon>
        <taxon>Mucoromycota</taxon>
        <taxon>Mucoromycotina</taxon>
        <taxon>Endogonomycetes</taxon>
        <taxon>Endogonales</taxon>
        <taxon>Endogonaceae</taxon>
        <taxon>Jimgerdemannia</taxon>
    </lineage>
</organism>
<dbReference type="InterPro" id="IPR001041">
    <property type="entry name" value="2Fe-2S_ferredoxin-type"/>
</dbReference>
<sequence length="541" mass="59622">MPLSLEIDGLAYQNLSVFASASMATQQRPPPPAYYRSHNIIYRSHYSASRTFSSTVHRKAEVEVFVDGKPVMIEQGSALIQACEKAGANRLSVAGNCRMCLVEVEKSPKPVASCAFPVMPGMKVKTSTPLVHKAREGVMEFLLANHPLDCPICDQGGECDLQDQSVRYGSDRGRYHELRGKRAVEDKDLGPLVQTVMTRCIHCTRCVRFANEVAGADELGTAGRGNDMQIGMYVEKTISSEMSGNIIDLCPVGALTSKPYQMTARPWELKRTETIDVHDAVGSNVRVDSRGVEVMRVVPRLNDDVNEEWISDKTRFAYDGLKRQRLTIPLVRQGDRFLPATWEQVLRLVAEKITSVPGENVKAVAGHTADAESLVALKDLLNRLGSENLVVDSPNPIPAHGTDVRGNYLLNTTLAGAEEADLVLLVGTNPRHEAPILNTRLRKAYLHNWQDMAVVGQPVDLTYEYEHLGTGPEGLNKVLNGSSEFAKKLKNAKRPMVVVGSAVAENSRDAEVVFGKVTELVEKNADKFFQKGWNGFNVLQR</sequence>
<dbReference type="GO" id="GO:0042773">
    <property type="term" value="P:ATP synthesis coupled electron transport"/>
    <property type="evidence" value="ECO:0007669"/>
    <property type="project" value="InterPro"/>
</dbReference>
<dbReference type="FunFam" id="3.30.70.20:FF:000002">
    <property type="entry name" value="NADH-ubiquinone oxidoreductase 75 kDa subunit"/>
    <property type="match status" value="1"/>
</dbReference>
<dbReference type="NCBIfam" id="TIGR01973">
    <property type="entry name" value="NuoG"/>
    <property type="match status" value="1"/>
</dbReference>
<comment type="similarity">
    <text evidence="2">Belongs to the complex I 75 kDa subunit family.</text>
</comment>
<gene>
    <name evidence="13" type="ORF">BC938DRAFT_472170</name>
</gene>
<dbReference type="Gene3D" id="3.30.200.210">
    <property type="match status" value="1"/>
</dbReference>
<dbReference type="AlphaFoldDB" id="A0A433QU31"/>
<comment type="cofactor">
    <cofactor evidence="9">
        <name>[2Fe-2S] cluster</name>
        <dbReference type="ChEBI" id="CHEBI:190135"/>
    </cofactor>
</comment>
<evidence type="ECO:0000256" key="7">
    <source>
        <dbReference type="ARBA" id="ARBA00023014"/>
    </source>
</evidence>
<evidence type="ECO:0000256" key="9">
    <source>
        <dbReference type="ARBA" id="ARBA00034078"/>
    </source>
</evidence>
<dbReference type="Gene3D" id="3.10.20.740">
    <property type="match status" value="1"/>
</dbReference>
<dbReference type="InterPro" id="IPR000283">
    <property type="entry name" value="NADH_UbQ_OxRdtase_75kDa_su_CS"/>
</dbReference>
<dbReference type="Pfam" id="PF10588">
    <property type="entry name" value="NADH-G_4Fe-4S_3"/>
    <property type="match status" value="1"/>
</dbReference>
<dbReference type="SUPFAM" id="SSF54862">
    <property type="entry name" value="4Fe-4S ferredoxins"/>
    <property type="match status" value="1"/>
</dbReference>
<dbReference type="PANTHER" id="PTHR43105:SF13">
    <property type="entry name" value="NADH-UBIQUINONE OXIDOREDUCTASE 75 KDA SUBUNIT, MITOCHONDRIAL"/>
    <property type="match status" value="1"/>
</dbReference>
<keyword evidence="6" id="KW-0408">Iron</keyword>
<dbReference type="GO" id="GO:0016020">
    <property type="term" value="C:membrane"/>
    <property type="evidence" value="ECO:0007669"/>
    <property type="project" value="InterPro"/>
</dbReference>
<dbReference type="Gene3D" id="3.30.70.20">
    <property type="match status" value="1"/>
</dbReference>
<name>A0A433QU31_9FUNG</name>
<evidence type="ECO:0000256" key="8">
    <source>
        <dbReference type="ARBA" id="ARBA00023027"/>
    </source>
</evidence>
<dbReference type="PROSITE" id="PS51669">
    <property type="entry name" value="4FE4S_MOW_BIS_MGD"/>
    <property type="match status" value="1"/>
</dbReference>
<evidence type="ECO:0000256" key="5">
    <source>
        <dbReference type="ARBA" id="ARBA00022967"/>
    </source>
</evidence>
<keyword evidence="3" id="KW-0004">4Fe-4S</keyword>
<dbReference type="InterPro" id="IPR010228">
    <property type="entry name" value="NADH_UbQ_OxRdtase_Gsu"/>
</dbReference>
<keyword evidence="8" id="KW-0520">NAD</keyword>
<dbReference type="InterPro" id="IPR006963">
    <property type="entry name" value="Mopterin_OxRdtase_4Fe-4S_dom"/>
</dbReference>
<dbReference type="Pfam" id="PF22117">
    <property type="entry name" value="Fer4_Nqo3"/>
    <property type="match status" value="1"/>
</dbReference>
<dbReference type="FunFam" id="3.10.20.740:FF:000001">
    <property type="entry name" value="NADH-quinone oxidoreductase subunit G"/>
    <property type="match status" value="1"/>
</dbReference>
<reference evidence="13 14" key="1">
    <citation type="journal article" date="2018" name="New Phytol.">
        <title>Phylogenomics of Endogonaceae and evolution of mycorrhizas within Mucoromycota.</title>
        <authorList>
            <person name="Chang Y."/>
            <person name="Desiro A."/>
            <person name="Na H."/>
            <person name="Sandor L."/>
            <person name="Lipzen A."/>
            <person name="Clum A."/>
            <person name="Barry K."/>
            <person name="Grigoriev I.V."/>
            <person name="Martin F.M."/>
            <person name="Stajich J.E."/>
            <person name="Smith M.E."/>
            <person name="Bonito G."/>
            <person name="Spatafora J.W."/>
        </authorList>
    </citation>
    <scope>NUCLEOTIDE SEQUENCE [LARGE SCALE GENOMIC DNA]</scope>
    <source>
        <strain evidence="13 14">AD002</strain>
    </source>
</reference>
<dbReference type="FunFam" id="3.30.200.210:FF:000002">
    <property type="entry name" value="NADH-ubiquinone oxidoreductase 75 kDa subunit"/>
    <property type="match status" value="1"/>
</dbReference>
<dbReference type="PROSITE" id="PS51839">
    <property type="entry name" value="4FE4S_HC3"/>
    <property type="match status" value="1"/>
</dbReference>
<dbReference type="EMBL" id="RBNJ01001297">
    <property type="protein sequence ID" value="RUS33299.1"/>
    <property type="molecule type" value="Genomic_DNA"/>
</dbReference>
<evidence type="ECO:0000313" key="13">
    <source>
        <dbReference type="EMBL" id="RUS33299.1"/>
    </source>
</evidence>
<proteinExistence type="inferred from homology"/>
<dbReference type="GO" id="GO:0051539">
    <property type="term" value="F:4 iron, 4 sulfur cluster binding"/>
    <property type="evidence" value="ECO:0007669"/>
    <property type="project" value="UniProtKB-KW"/>
</dbReference>
<keyword evidence="5" id="KW-1278">Translocase</keyword>
<dbReference type="SUPFAM" id="SSF53706">
    <property type="entry name" value="Formate dehydrogenase/DMSO reductase, domains 1-3"/>
    <property type="match status" value="1"/>
</dbReference>
<dbReference type="GO" id="GO:0046872">
    <property type="term" value="F:metal ion binding"/>
    <property type="evidence" value="ECO:0007669"/>
    <property type="project" value="UniProtKB-KW"/>
</dbReference>
<dbReference type="SUPFAM" id="SSF54292">
    <property type="entry name" value="2Fe-2S ferredoxin-like"/>
    <property type="match status" value="1"/>
</dbReference>
<dbReference type="Pfam" id="PF13510">
    <property type="entry name" value="Fer2_4"/>
    <property type="match status" value="1"/>
</dbReference>
<feature type="domain" description="4Fe-4S His(Cys)3-ligated-type" evidence="12">
    <location>
        <begin position="130"/>
        <end position="169"/>
    </location>
</feature>
<dbReference type="PANTHER" id="PTHR43105">
    <property type="entry name" value="RESPIRATORY NITRATE REDUCTASE"/>
    <property type="match status" value="1"/>
</dbReference>
<evidence type="ECO:0000256" key="10">
    <source>
        <dbReference type="ARBA" id="ARBA00070722"/>
    </source>
</evidence>
<dbReference type="SMART" id="SM00929">
    <property type="entry name" value="NADH-G_4Fe-4S_3"/>
    <property type="match status" value="1"/>
</dbReference>
<dbReference type="InterPro" id="IPR050123">
    <property type="entry name" value="Prok_molybdopt-oxidoreductase"/>
</dbReference>
<evidence type="ECO:0000256" key="6">
    <source>
        <dbReference type="ARBA" id="ARBA00023004"/>
    </source>
</evidence>
<dbReference type="PROSITE" id="PS00642">
    <property type="entry name" value="COMPLEX1_75K_2"/>
    <property type="match status" value="1"/>
</dbReference>
<feature type="non-terminal residue" evidence="13">
    <location>
        <position position="541"/>
    </location>
</feature>
<feature type="domain" description="4Fe-4S Mo/W bis-MGD-type" evidence="11">
    <location>
        <begin position="269"/>
        <end position="325"/>
    </location>
</feature>
<dbReference type="Proteomes" id="UP000274822">
    <property type="component" value="Unassembled WGS sequence"/>
</dbReference>
<dbReference type="Pfam" id="PF00384">
    <property type="entry name" value="Molybdopterin"/>
    <property type="match status" value="1"/>
</dbReference>
<comment type="caution">
    <text evidence="13">The sequence shown here is derived from an EMBL/GenBank/DDBJ whole genome shotgun (WGS) entry which is preliminary data.</text>
</comment>
<keyword evidence="4" id="KW-0479">Metal-binding</keyword>